<organism evidence="1 2">
    <name type="scientific">Croceicoccus mobilis</name>
    <dbReference type="NCBI Taxonomy" id="1703339"/>
    <lineage>
        <taxon>Bacteria</taxon>
        <taxon>Pseudomonadati</taxon>
        <taxon>Pseudomonadota</taxon>
        <taxon>Alphaproteobacteria</taxon>
        <taxon>Sphingomonadales</taxon>
        <taxon>Erythrobacteraceae</taxon>
        <taxon>Croceicoccus</taxon>
    </lineage>
</organism>
<name>A0A917DV84_9SPHN</name>
<comment type="caution">
    <text evidence="1">The sequence shown here is derived from an EMBL/GenBank/DDBJ whole genome shotgun (WGS) entry which is preliminary data.</text>
</comment>
<reference evidence="1" key="2">
    <citation type="submission" date="2020-09" db="EMBL/GenBank/DDBJ databases">
        <authorList>
            <person name="Sun Q."/>
            <person name="Zhou Y."/>
        </authorList>
    </citation>
    <scope>NUCLEOTIDE SEQUENCE</scope>
    <source>
        <strain evidence="1">CGMCC 1.15360</strain>
    </source>
</reference>
<dbReference type="AlphaFoldDB" id="A0A917DV84"/>
<gene>
    <name evidence="1" type="ORF">GCM10010990_24270</name>
</gene>
<dbReference type="EMBL" id="BMIP01000005">
    <property type="protein sequence ID" value="GGD73804.1"/>
    <property type="molecule type" value="Genomic_DNA"/>
</dbReference>
<reference evidence="1" key="1">
    <citation type="journal article" date="2014" name="Int. J. Syst. Evol. Microbiol.">
        <title>Complete genome sequence of Corynebacterium casei LMG S-19264T (=DSM 44701T), isolated from a smear-ripened cheese.</title>
        <authorList>
            <consortium name="US DOE Joint Genome Institute (JGI-PGF)"/>
            <person name="Walter F."/>
            <person name="Albersmeier A."/>
            <person name="Kalinowski J."/>
            <person name="Ruckert C."/>
        </authorList>
    </citation>
    <scope>NUCLEOTIDE SEQUENCE</scope>
    <source>
        <strain evidence="1">CGMCC 1.15360</strain>
    </source>
</reference>
<evidence type="ECO:0000313" key="2">
    <source>
        <dbReference type="Proteomes" id="UP000612349"/>
    </source>
</evidence>
<accession>A0A917DV84</accession>
<evidence type="ECO:0000313" key="1">
    <source>
        <dbReference type="EMBL" id="GGD73804.1"/>
    </source>
</evidence>
<sequence>MAFAHFYAGYVAWAGRVSDAGGRLCHYFEDTYKRDFGCPVKPVEGGE</sequence>
<dbReference type="RefSeq" id="WP_156522173.1">
    <property type="nucleotide sequence ID" value="NZ_BMIP01000005.1"/>
</dbReference>
<proteinExistence type="predicted"/>
<protein>
    <submittedName>
        <fullName evidence="1">Uncharacterized protein</fullName>
    </submittedName>
</protein>
<dbReference type="Proteomes" id="UP000612349">
    <property type="component" value="Unassembled WGS sequence"/>
</dbReference>
<keyword evidence="2" id="KW-1185">Reference proteome</keyword>